<dbReference type="InterPro" id="IPR041561">
    <property type="entry name" value="PglD_N"/>
</dbReference>
<dbReference type="PANTHER" id="PTHR43300">
    <property type="entry name" value="ACETYLTRANSFERASE"/>
    <property type="match status" value="1"/>
</dbReference>
<dbReference type="Gene3D" id="2.160.10.10">
    <property type="entry name" value="Hexapeptide repeat proteins"/>
    <property type="match status" value="1"/>
</dbReference>
<dbReference type="PANTHER" id="PTHR43300:SF7">
    <property type="entry name" value="UDP-N-ACETYLBACILLOSAMINE N-ACETYLTRANSFERASE"/>
    <property type="match status" value="1"/>
</dbReference>
<feature type="domain" description="PglD N-terminal" evidence="3">
    <location>
        <begin position="6"/>
        <end position="81"/>
    </location>
</feature>
<dbReference type="InterPro" id="IPR020019">
    <property type="entry name" value="AcTrfase_PglD-like"/>
</dbReference>
<reference evidence="4" key="1">
    <citation type="submission" date="2022-03" db="EMBL/GenBank/DDBJ databases">
        <title>Sea Food Isolates.</title>
        <authorList>
            <person name="Li C."/>
        </authorList>
    </citation>
    <scope>NUCLEOTIDE SEQUENCE</scope>
    <source>
        <strain evidence="4">19NY04SH05-1</strain>
    </source>
</reference>
<organism evidence="4">
    <name type="scientific">Aeromonas sp. 19NY04SH05-1</name>
    <dbReference type="NCBI Taxonomy" id="2920537"/>
    <lineage>
        <taxon>Bacteria</taxon>
        <taxon>Pseudomonadati</taxon>
        <taxon>Pseudomonadota</taxon>
        <taxon>Gammaproteobacteria</taxon>
        <taxon>Aeromonadales</taxon>
        <taxon>Aeromonadaceae</taxon>
        <taxon>Aeromonas</taxon>
    </lineage>
</organism>
<dbReference type="NCBIfam" id="TIGR03570">
    <property type="entry name" value="NeuD_NnaD"/>
    <property type="match status" value="1"/>
</dbReference>
<protein>
    <submittedName>
        <fullName evidence="4">NeuD/PglB/VioB family sugar acetyltransferase</fullName>
    </submittedName>
</protein>
<dbReference type="EMBL" id="CP095328">
    <property type="protein sequence ID" value="XAG42912.1"/>
    <property type="molecule type" value="Genomic_DNA"/>
</dbReference>
<dbReference type="SUPFAM" id="SSF51161">
    <property type="entry name" value="Trimeric LpxA-like enzymes"/>
    <property type="match status" value="1"/>
</dbReference>
<evidence type="ECO:0000313" key="4">
    <source>
        <dbReference type="EMBL" id="XAG42912.1"/>
    </source>
</evidence>
<gene>
    <name evidence="4" type="ORF">MRK42_08005</name>
</gene>
<comment type="similarity">
    <text evidence="1">Belongs to the transferase hexapeptide repeat family.</text>
</comment>
<dbReference type="CDD" id="cd03360">
    <property type="entry name" value="LbH_AT_putative"/>
    <property type="match status" value="1"/>
</dbReference>
<dbReference type="RefSeq" id="WP_223380354.1">
    <property type="nucleotide sequence ID" value="NZ_CP095328.1"/>
</dbReference>
<evidence type="ECO:0000259" key="3">
    <source>
        <dbReference type="Pfam" id="PF17836"/>
    </source>
</evidence>
<accession>A0AAU6TCW3</accession>
<dbReference type="Pfam" id="PF14602">
    <property type="entry name" value="Hexapep_2"/>
    <property type="match status" value="1"/>
</dbReference>
<dbReference type="Pfam" id="PF17836">
    <property type="entry name" value="PglD_N"/>
    <property type="match status" value="1"/>
</dbReference>
<evidence type="ECO:0000256" key="1">
    <source>
        <dbReference type="ARBA" id="ARBA00007274"/>
    </source>
</evidence>
<dbReference type="InterPro" id="IPR011004">
    <property type="entry name" value="Trimer_LpxA-like_sf"/>
</dbReference>
<sequence>MKRIYAVYGAGGYGREVMPLLRSRVDENAALIFVVDEAVPNMAVNGHHVISYAEFCQLSADEKYFTVAIADSVIRERIYNRCLVDGIHPYSIFANNAVIMDDVTIGAGAILSPFSCLTSSINIGICFHANIYSYVGHDCRIGDFVTLAPGVKCNGNVVIEDHAYIGAGAIIKPGTSEHPTVIGRGAKIGMGSVVIQSVPEGAEVFGNPARIFSINKS</sequence>
<dbReference type="InterPro" id="IPR001451">
    <property type="entry name" value="Hexapep"/>
</dbReference>
<name>A0AAU6TCW3_9GAMM</name>
<feature type="active site" description="Proton acceptor" evidence="2">
    <location>
        <position position="137"/>
    </location>
</feature>
<feature type="site" description="Increases basicity of active site His" evidence="2">
    <location>
        <position position="138"/>
    </location>
</feature>
<proteinExistence type="inferred from homology"/>
<evidence type="ECO:0000256" key="2">
    <source>
        <dbReference type="PIRSR" id="PIRSR620019-1"/>
    </source>
</evidence>
<dbReference type="Gene3D" id="3.40.50.20">
    <property type="match status" value="1"/>
</dbReference>
<dbReference type="InterPro" id="IPR050179">
    <property type="entry name" value="Trans_hexapeptide_repeat"/>
</dbReference>
<dbReference type="AlphaFoldDB" id="A0AAU6TCW3"/>